<organism evidence="2 3">
    <name type="scientific">Noviherbaspirillum album</name>
    <dbReference type="NCBI Taxonomy" id="3080276"/>
    <lineage>
        <taxon>Bacteria</taxon>
        <taxon>Pseudomonadati</taxon>
        <taxon>Pseudomonadota</taxon>
        <taxon>Betaproteobacteria</taxon>
        <taxon>Burkholderiales</taxon>
        <taxon>Oxalobacteraceae</taxon>
        <taxon>Noviherbaspirillum</taxon>
    </lineage>
</organism>
<protein>
    <submittedName>
        <fullName evidence="2">Uncharacterized protein</fullName>
    </submittedName>
</protein>
<proteinExistence type="predicted"/>
<keyword evidence="3" id="KW-1185">Reference proteome</keyword>
<feature type="compositionally biased region" description="Polar residues" evidence="1">
    <location>
        <begin position="1"/>
        <end position="12"/>
    </location>
</feature>
<name>A0ABU6J8U2_9BURK</name>
<gene>
    <name evidence="2" type="ORF">RY831_10570</name>
</gene>
<reference evidence="2 3" key="1">
    <citation type="submission" date="2023-10" db="EMBL/GenBank/DDBJ databases">
        <title>Noviherbaspirillum sp. CPCC 100848 genome assembly.</title>
        <authorList>
            <person name="Li X.Y."/>
            <person name="Fang X.M."/>
        </authorList>
    </citation>
    <scope>NUCLEOTIDE SEQUENCE [LARGE SCALE GENOMIC DNA]</scope>
    <source>
        <strain evidence="2 3">CPCC 100848</strain>
    </source>
</reference>
<comment type="caution">
    <text evidence="2">The sequence shown here is derived from an EMBL/GenBank/DDBJ whole genome shotgun (WGS) entry which is preliminary data.</text>
</comment>
<evidence type="ECO:0000256" key="1">
    <source>
        <dbReference type="SAM" id="MobiDB-lite"/>
    </source>
</evidence>
<dbReference type="RefSeq" id="WP_326506308.1">
    <property type="nucleotide sequence ID" value="NZ_JAWIIV010000007.1"/>
</dbReference>
<sequence>MFTKFPTRNQPAPLQLPEKQASFVKSTSPTTTADVSEKSSRTLPAKIESGVRNLKNFTLRFNHNHPAAPASQRIAKKNVSISKISTPIIGSNTAFRKIDEPSPSELNDKIEKFRDDKKNNLNSETLVNWDAYLTATKGRSLHADIAVLKNRLMEIDQKVGRSINELRLTAYYDLRKAKTHNTPTYGINAKNSTKRTFKERLSIGAHRAELKAQRLAERTKTVEKQEALDVNDAFGRFEQRVTKEFEPGRLKDMRDACVDLLRKHFAGQIPTGLVYQLIHEISPDAVERYLKDYSTFPKDSPLLTSMAAAVNSDDVRELLGRVPGR</sequence>
<dbReference type="EMBL" id="JAWIIV010000007">
    <property type="protein sequence ID" value="MEC4719594.1"/>
    <property type="molecule type" value="Genomic_DNA"/>
</dbReference>
<dbReference type="Proteomes" id="UP001352263">
    <property type="component" value="Unassembled WGS sequence"/>
</dbReference>
<feature type="region of interest" description="Disordered" evidence="1">
    <location>
        <begin position="1"/>
        <end position="42"/>
    </location>
</feature>
<evidence type="ECO:0000313" key="2">
    <source>
        <dbReference type="EMBL" id="MEC4719594.1"/>
    </source>
</evidence>
<accession>A0ABU6J8U2</accession>
<feature type="compositionally biased region" description="Polar residues" evidence="1">
    <location>
        <begin position="23"/>
        <end position="34"/>
    </location>
</feature>
<evidence type="ECO:0000313" key="3">
    <source>
        <dbReference type="Proteomes" id="UP001352263"/>
    </source>
</evidence>